<reference evidence="2" key="1">
    <citation type="journal article" date="2021" name="Proc. Natl. Acad. Sci. U.S.A.">
        <title>A Catalog of Tens of Thousands of Viruses from Human Metagenomes Reveals Hidden Associations with Chronic Diseases.</title>
        <authorList>
            <person name="Tisza M.J."/>
            <person name="Buck C.B."/>
        </authorList>
    </citation>
    <scope>NUCLEOTIDE SEQUENCE</scope>
    <source>
        <strain evidence="2">CtelJ1</strain>
    </source>
</reference>
<accession>A0A8S5V2D3</accession>
<evidence type="ECO:0000313" key="2">
    <source>
        <dbReference type="EMBL" id="DAG00877.1"/>
    </source>
</evidence>
<organism evidence="2">
    <name type="scientific">CrAss-like virus sp. ctelJ1</name>
    <dbReference type="NCBI Taxonomy" id="2825838"/>
    <lineage>
        <taxon>Viruses</taxon>
        <taxon>Duplodnaviria</taxon>
        <taxon>Heunggongvirae</taxon>
        <taxon>Uroviricota</taxon>
        <taxon>Caudoviricetes</taxon>
        <taxon>Crassvirales</taxon>
    </lineage>
</organism>
<evidence type="ECO:0000256" key="1">
    <source>
        <dbReference type="SAM" id="MobiDB-lite"/>
    </source>
</evidence>
<sequence>MSTYREVVYMCLDLLKVNSDDSYFTEDHVIYLLNKFRSLVLKKKYEKELDQNAVNDDNYQTVVLDMDVATSIKGISCPSAHYLRSVQEIPPMLDVGMQYVFAEDFFEHEITCVSMRRFKYACGNKYLKNMMYATIGPDQHLYIKSANPQFIYLNRVNFRGIFDDADKASKLTGDCVECDILDRQFPMEESLIQLVVDYTVKTMAQSVYAPKDDKNNADDDLSGLSVKRADSASK</sequence>
<feature type="region of interest" description="Disordered" evidence="1">
    <location>
        <begin position="210"/>
        <end position="234"/>
    </location>
</feature>
<dbReference type="Pfam" id="PF25702">
    <property type="entry name" value="CrAss_Ring_2"/>
    <property type="match status" value="1"/>
</dbReference>
<protein>
    <submittedName>
        <fullName evidence="2">Structural protein</fullName>
    </submittedName>
</protein>
<name>A0A8S5V2D3_9CAUD</name>
<dbReference type="InterPro" id="IPR057878">
    <property type="entry name" value="CrAss_Ring_2"/>
</dbReference>
<proteinExistence type="predicted"/>
<dbReference type="EMBL" id="BK016184">
    <property type="protein sequence ID" value="DAG00877.1"/>
    <property type="molecule type" value="Genomic_DNA"/>
</dbReference>